<evidence type="ECO:0000259" key="1">
    <source>
        <dbReference type="Pfam" id="PF26222"/>
    </source>
</evidence>
<dbReference type="Pfam" id="PF26222">
    <property type="entry name" value="DUF8048"/>
    <property type="match status" value="1"/>
</dbReference>
<feature type="domain" description="DUF8048" evidence="1">
    <location>
        <begin position="4"/>
        <end position="117"/>
    </location>
</feature>
<reference evidence="2 3" key="1">
    <citation type="journal article" date="2014" name="Int. J. Syst. Evol. Microbiol.">
        <title>Complete genome sequence of Corynebacterium casei LMG S-19264T (=DSM 44701T), isolated from a smear-ripened cheese.</title>
        <authorList>
            <consortium name="US DOE Joint Genome Institute (JGI-PGF)"/>
            <person name="Walter F."/>
            <person name="Albersmeier A."/>
            <person name="Kalinowski J."/>
            <person name="Ruckert C."/>
        </authorList>
    </citation>
    <scope>NUCLEOTIDE SEQUENCE [LARGE SCALE GENOMIC DNA]</scope>
    <source>
        <strain evidence="2 3">IBRC-M 10912</strain>
    </source>
</reference>
<dbReference type="Proteomes" id="UP001595821">
    <property type="component" value="Unassembled WGS sequence"/>
</dbReference>
<dbReference type="GeneID" id="71854095"/>
<protein>
    <recommendedName>
        <fullName evidence="1">DUF8048 domain-containing protein</fullName>
    </recommendedName>
</protein>
<dbReference type="RefSeq" id="WP_246966174.1">
    <property type="nucleotide sequence ID" value="NZ_CP095397.1"/>
</dbReference>
<dbReference type="InterPro" id="IPR058361">
    <property type="entry name" value="DUF8048"/>
</dbReference>
<dbReference type="AlphaFoldDB" id="A0ABD5P1P8"/>
<name>A0ABD5P1P8_9EURY</name>
<organism evidence="2 3">
    <name type="scientific">Natribaculum luteum</name>
    <dbReference type="NCBI Taxonomy" id="1586232"/>
    <lineage>
        <taxon>Archaea</taxon>
        <taxon>Methanobacteriati</taxon>
        <taxon>Methanobacteriota</taxon>
        <taxon>Stenosarchaea group</taxon>
        <taxon>Halobacteria</taxon>
        <taxon>Halobacteriales</taxon>
        <taxon>Natrialbaceae</taxon>
        <taxon>Natribaculum</taxon>
    </lineage>
</organism>
<comment type="caution">
    <text evidence="2">The sequence shown here is derived from an EMBL/GenBank/DDBJ whole genome shotgun (WGS) entry which is preliminary data.</text>
</comment>
<evidence type="ECO:0000313" key="2">
    <source>
        <dbReference type="EMBL" id="MFC4247980.1"/>
    </source>
</evidence>
<sequence length="122" mass="14063">MTGDPIEGQVLLLTAAKASVPPSRLPTLVDRVQADLGPRLEEYRRQYECAYESDDLVAFFVEWGHWDDIGDRLDLEEREQAAVRRAHEEQLLRIGRRDDREEEFETALEIRDPLIVGVDSRA</sequence>
<gene>
    <name evidence="2" type="ORF">ACFOZ7_13680</name>
</gene>
<evidence type="ECO:0000313" key="3">
    <source>
        <dbReference type="Proteomes" id="UP001595821"/>
    </source>
</evidence>
<proteinExistence type="predicted"/>
<accession>A0ABD5P1P8</accession>
<dbReference type="EMBL" id="JBHSDJ010000109">
    <property type="protein sequence ID" value="MFC4247980.1"/>
    <property type="molecule type" value="Genomic_DNA"/>
</dbReference>